<dbReference type="PROSITE" id="PS51147">
    <property type="entry name" value="PFTA"/>
    <property type="match status" value="5"/>
</dbReference>
<comment type="similarity">
    <text evidence="2">Belongs to the protein prenyltransferase subunit alpha family.</text>
</comment>
<name>A0A6G1S563_9ACAR</name>
<dbReference type="GO" id="GO:0005953">
    <property type="term" value="C:CAAX-protein geranylgeranyltransferase complex"/>
    <property type="evidence" value="ECO:0007669"/>
    <property type="project" value="TreeGrafter"/>
</dbReference>
<dbReference type="PANTHER" id="PTHR11129">
    <property type="entry name" value="PROTEIN FARNESYLTRANSFERASE ALPHA SUBUNIT/RAB GERANYLGERANYL TRANSFERASE ALPHA SUBUNIT"/>
    <property type="match status" value="1"/>
</dbReference>
<dbReference type="EMBL" id="GGYP01000322">
    <property type="protein sequence ID" value="MDE45093.1"/>
    <property type="molecule type" value="Transcribed_RNA"/>
</dbReference>
<sequence length="336" mass="39933">MIPTMNINIIEDMDDMDDDSTSRSSSPDFISYRTRPEWADVEPISIKSQSSVMDIKYTPRFEEAFSYFRAMLVRDELSERSLALTADCIELQRSNFSVWYFRRRILRKLTHHLENELEFVGKMIEDEPKNYQVWHHRKTIVEWLKDGSQDKQLTASVLSVDSKNYHAWQHRQWVIKEFSLWEGELEFTDAQIAMDVQNNSAWNHRYFVVTETKRFEDPEWLAEEIRYVHKRIEQSPNNESTWSYLRGILTLTSNSIASHSETNKFCETLQHDRNCRSPHLLAFVLDSIREQLSRSVHVQDRDSLKSKACDLCDTLSKTDQIRSRYWKYIKLKVEGL</sequence>
<dbReference type="GO" id="GO:0004660">
    <property type="term" value="F:protein farnesyltransferase activity"/>
    <property type="evidence" value="ECO:0007669"/>
    <property type="project" value="UniProtKB-EC"/>
</dbReference>
<keyword evidence="5" id="KW-0637">Prenyltransferase</keyword>
<dbReference type="Pfam" id="PF01239">
    <property type="entry name" value="PPTA"/>
    <property type="match status" value="5"/>
</dbReference>
<evidence type="ECO:0000256" key="8">
    <source>
        <dbReference type="ARBA" id="ARBA00022842"/>
    </source>
</evidence>
<dbReference type="InterPro" id="IPR002088">
    <property type="entry name" value="Prenyl_trans_a"/>
</dbReference>
<dbReference type="GO" id="GO:0005965">
    <property type="term" value="C:protein farnesyltransferase complex"/>
    <property type="evidence" value="ECO:0007669"/>
    <property type="project" value="TreeGrafter"/>
</dbReference>
<evidence type="ECO:0000256" key="10">
    <source>
        <dbReference type="ARBA" id="ARBA00041392"/>
    </source>
</evidence>
<dbReference type="GO" id="GO:0004662">
    <property type="term" value="F:CAAX-protein geranylgeranyltransferase activity"/>
    <property type="evidence" value="ECO:0007669"/>
    <property type="project" value="UniProtKB-EC"/>
</dbReference>
<dbReference type="SUPFAM" id="SSF48439">
    <property type="entry name" value="Protein prenylyltransferase"/>
    <property type="match status" value="1"/>
</dbReference>
<evidence type="ECO:0000256" key="6">
    <source>
        <dbReference type="ARBA" id="ARBA00022679"/>
    </source>
</evidence>
<keyword evidence="7" id="KW-0677">Repeat</keyword>
<keyword evidence="8" id="KW-0460">Magnesium</keyword>
<evidence type="ECO:0000256" key="2">
    <source>
        <dbReference type="ARBA" id="ARBA00006734"/>
    </source>
</evidence>
<evidence type="ECO:0000256" key="12">
    <source>
        <dbReference type="ARBA" id="ARBA00043086"/>
    </source>
</evidence>
<evidence type="ECO:0000313" key="14">
    <source>
        <dbReference type="EMBL" id="MDE45093.1"/>
    </source>
</evidence>
<evidence type="ECO:0000256" key="13">
    <source>
        <dbReference type="ARBA" id="ARBA00043219"/>
    </source>
</evidence>
<dbReference type="EC" id="2.5.1.59" evidence="3"/>
<keyword evidence="6 14" id="KW-0808">Transferase</keyword>
<proteinExistence type="inferred from homology"/>
<protein>
    <recommendedName>
        <fullName evidence="9">Protein farnesyltransferase/geranylgeranyltransferase type-1 subunit alpha</fullName>
        <ecNumber evidence="4">2.5.1.58</ecNumber>
        <ecNumber evidence="3">2.5.1.59</ecNumber>
    </recommendedName>
    <alternativeName>
        <fullName evidence="12">CAAX farnesyltransferase subunit alpha</fullName>
    </alternativeName>
    <alternativeName>
        <fullName evidence="11">FTase-alpha</fullName>
    </alternativeName>
    <alternativeName>
        <fullName evidence="10">Ras proteins prenyltransferase subunit alpha</fullName>
    </alternativeName>
    <alternativeName>
        <fullName evidence="13">Type I protein geranyl-geranyltransferase subunit alpha</fullName>
    </alternativeName>
</protein>
<evidence type="ECO:0000256" key="11">
    <source>
        <dbReference type="ARBA" id="ARBA00042436"/>
    </source>
</evidence>
<evidence type="ECO:0000256" key="5">
    <source>
        <dbReference type="ARBA" id="ARBA00022602"/>
    </source>
</evidence>
<evidence type="ECO:0000256" key="3">
    <source>
        <dbReference type="ARBA" id="ARBA00012700"/>
    </source>
</evidence>
<dbReference type="AlphaFoldDB" id="A0A6G1S563"/>
<reference evidence="14" key="1">
    <citation type="submission" date="2018-10" db="EMBL/GenBank/DDBJ databases">
        <title>Transcriptome assembly of Aceria tosichella (Wheat curl mite) Type 2.</title>
        <authorList>
            <person name="Scully E.D."/>
            <person name="Geib S.M."/>
            <person name="Palmer N.A."/>
            <person name="Gupta A.K."/>
            <person name="Sarath G."/>
            <person name="Tatineni S."/>
        </authorList>
    </citation>
    <scope>NUCLEOTIDE SEQUENCE</scope>
    <source>
        <strain evidence="14">LincolnNE</strain>
    </source>
</reference>
<organism evidence="14">
    <name type="scientific">Aceria tosichella</name>
    <name type="common">wheat curl mite</name>
    <dbReference type="NCBI Taxonomy" id="561515"/>
    <lineage>
        <taxon>Eukaryota</taxon>
        <taxon>Metazoa</taxon>
        <taxon>Ecdysozoa</taxon>
        <taxon>Arthropoda</taxon>
        <taxon>Chelicerata</taxon>
        <taxon>Arachnida</taxon>
        <taxon>Acari</taxon>
        <taxon>Acariformes</taxon>
        <taxon>Trombidiformes</taxon>
        <taxon>Prostigmata</taxon>
        <taxon>Eupodina</taxon>
        <taxon>Eriophyoidea</taxon>
        <taxon>Eriophyidae</taxon>
        <taxon>Eriophyinae</taxon>
        <taxon>Aceriini</taxon>
        <taxon>Aceria</taxon>
    </lineage>
</organism>
<dbReference type="PANTHER" id="PTHR11129:SF1">
    <property type="entry name" value="PROTEIN FARNESYLTRANSFERASE_GERANYLGERANYLTRANSFERASE TYPE-1 SUBUNIT ALPHA"/>
    <property type="match status" value="1"/>
</dbReference>
<evidence type="ECO:0000256" key="9">
    <source>
        <dbReference type="ARBA" id="ARBA00040965"/>
    </source>
</evidence>
<comment type="cofactor">
    <cofactor evidence="1">
        <name>Mg(2+)</name>
        <dbReference type="ChEBI" id="CHEBI:18420"/>
    </cofactor>
</comment>
<evidence type="ECO:0000256" key="4">
    <source>
        <dbReference type="ARBA" id="ARBA00012702"/>
    </source>
</evidence>
<accession>A0A6G1S563</accession>
<evidence type="ECO:0000256" key="7">
    <source>
        <dbReference type="ARBA" id="ARBA00022737"/>
    </source>
</evidence>
<dbReference type="EC" id="2.5.1.58" evidence="4"/>
<gene>
    <name evidence="14" type="primary">FNTA_0</name>
    <name evidence="14" type="ORF">g.14589</name>
</gene>
<dbReference type="Gene3D" id="1.25.40.120">
    <property type="entry name" value="Protein prenylyltransferase"/>
    <property type="match status" value="1"/>
</dbReference>
<evidence type="ECO:0000256" key="1">
    <source>
        <dbReference type="ARBA" id="ARBA00001946"/>
    </source>
</evidence>